<organism evidence="1 2">
    <name type="scientific">Entomophthora muscae</name>
    <dbReference type="NCBI Taxonomy" id="34485"/>
    <lineage>
        <taxon>Eukaryota</taxon>
        <taxon>Fungi</taxon>
        <taxon>Fungi incertae sedis</taxon>
        <taxon>Zoopagomycota</taxon>
        <taxon>Entomophthoromycotina</taxon>
        <taxon>Entomophthoromycetes</taxon>
        <taxon>Entomophthorales</taxon>
        <taxon>Entomophthoraceae</taxon>
        <taxon>Entomophthora</taxon>
    </lineage>
</organism>
<evidence type="ECO:0000313" key="2">
    <source>
        <dbReference type="Proteomes" id="UP001165960"/>
    </source>
</evidence>
<dbReference type="Proteomes" id="UP001165960">
    <property type="component" value="Unassembled WGS sequence"/>
</dbReference>
<reference evidence="1" key="1">
    <citation type="submission" date="2022-04" db="EMBL/GenBank/DDBJ databases">
        <title>Genome of the entomopathogenic fungus Entomophthora muscae.</title>
        <authorList>
            <person name="Elya C."/>
            <person name="Lovett B.R."/>
            <person name="Lee E."/>
            <person name="Macias A.M."/>
            <person name="Hajek A.E."/>
            <person name="De Bivort B.L."/>
            <person name="Kasson M.T."/>
            <person name="De Fine Licht H.H."/>
            <person name="Stajich J.E."/>
        </authorList>
    </citation>
    <scope>NUCLEOTIDE SEQUENCE</scope>
    <source>
        <strain evidence="1">Berkeley</strain>
    </source>
</reference>
<dbReference type="EMBL" id="QTSX02002208">
    <property type="protein sequence ID" value="KAJ9077280.1"/>
    <property type="molecule type" value="Genomic_DNA"/>
</dbReference>
<comment type="caution">
    <text evidence="1">The sequence shown here is derived from an EMBL/GenBank/DDBJ whole genome shotgun (WGS) entry which is preliminary data.</text>
</comment>
<protein>
    <submittedName>
        <fullName evidence="1">Uncharacterized protein</fullName>
    </submittedName>
</protein>
<keyword evidence="2" id="KW-1185">Reference proteome</keyword>
<sequence>MQNMGSKKPFSKFQQKRPGVIIVLQEEEPKDLMVQTLMKPEPPPTTSTRSEGIFALLSYPAPGKKGPPRRSDRLQARQALAQAISTTIENLTSKPYLLQSVESDDTDSQDNLDNSNTFVNVYVTLPLKTILKVVPGLETSLSLLKEALNPQGIHTTLPMDLHNPILCS</sequence>
<accession>A0ACC2TS07</accession>
<gene>
    <name evidence="1" type="ORF">DSO57_1018232</name>
</gene>
<evidence type="ECO:0000313" key="1">
    <source>
        <dbReference type="EMBL" id="KAJ9077280.1"/>
    </source>
</evidence>
<proteinExistence type="predicted"/>
<name>A0ACC2TS07_9FUNG</name>